<proteinExistence type="predicted"/>
<comment type="caution">
    <text evidence="1">The sequence shown here is derived from an EMBL/GenBank/DDBJ whole genome shotgun (WGS) entry which is preliminary data.</text>
</comment>
<keyword evidence="2" id="KW-1185">Reference proteome</keyword>
<evidence type="ECO:0000313" key="2">
    <source>
        <dbReference type="Proteomes" id="UP001187192"/>
    </source>
</evidence>
<organism evidence="1 2">
    <name type="scientific">Ficus carica</name>
    <name type="common">Common fig</name>
    <dbReference type="NCBI Taxonomy" id="3494"/>
    <lineage>
        <taxon>Eukaryota</taxon>
        <taxon>Viridiplantae</taxon>
        <taxon>Streptophyta</taxon>
        <taxon>Embryophyta</taxon>
        <taxon>Tracheophyta</taxon>
        <taxon>Spermatophyta</taxon>
        <taxon>Magnoliopsida</taxon>
        <taxon>eudicotyledons</taxon>
        <taxon>Gunneridae</taxon>
        <taxon>Pentapetalae</taxon>
        <taxon>rosids</taxon>
        <taxon>fabids</taxon>
        <taxon>Rosales</taxon>
        <taxon>Moraceae</taxon>
        <taxon>Ficeae</taxon>
        <taxon>Ficus</taxon>
    </lineage>
</organism>
<accession>A0AA87ZNQ0</accession>
<evidence type="ECO:0000313" key="1">
    <source>
        <dbReference type="EMBL" id="GMN40529.1"/>
    </source>
</evidence>
<protein>
    <submittedName>
        <fullName evidence="1">Uncharacterized protein</fullName>
    </submittedName>
</protein>
<sequence>MPILFTMQYNGQELNNTRDKHLFNASVLGFEGIFVSESDNNVSLTLFVLSVLVFSFDGVHIKEWAVQGTGEGVGKLPVARPHVGGGKFPAPDVQSLWSFD</sequence>
<dbReference type="Proteomes" id="UP001187192">
    <property type="component" value="Unassembled WGS sequence"/>
</dbReference>
<dbReference type="EMBL" id="BTGU01000011">
    <property type="protein sequence ID" value="GMN40529.1"/>
    <property type="molecule type" value="Genomic_DNA"/>
</dbReference>
<name>A0AA87ZNQ0_FICCA</name>
<gene>
    <name evidence="1" type="ORF">TIFTF001_009753</name>
</gene>
<reference evidence="1" key="1">
    <citation type="submission" date="2023-07" db="EMBL/GenBank/DDBJ databases">
        <title>draft genome sequence of fig (Ficus carica).</title>
        <authorList>
            <person name="Takahashi T."/>
            <person name="Nishimura K."/>
        </authorList>
    </citation>
    <scope>NUCLEOTIDE SEQUENCE</scope>
</reference>
<dbReference type="AlphaFoldDB" id="A0AA87ZNQ0"/>